<evidence type="ECO:0008006" key="4">
    <source>
        <dbReference type="Google" id="ProtNLM"/>
    </source>
</evidence>
<dbReference type="RefSeq" id="WP_345462852.1">
    <property type="nucleotide sequence ID" value="NZ_BAABKG010000005.1"/>
</dbReference>
<dbReference type="EMBL" id="BAABKG010000005">
    <property type="protein sequence ID" value="GAA5155027.1"/>
    <property type="molecule type" value="Genomic_DNA"/>
</dbReference>
<evidence type="ECO:0000313" key="3">
    <source>
        <dbReference type="Proteomes" id="UP001500221"/>
    </source>
</evidence>
<keyword evidence="3" id="KW-1185">Reference proteome</keyword>
<feature type="chain" id="PRO_5045356505" description="YkuD domain-containing protein" evidence="1">
    <location>
        <begin position="28"/>
        <end position="245"/>
    </location>
</feature>
<reference evidence="3" key="1">
    <citation type="journal article" date="2019" name="Int. J. Syst. Evol. Microbiol.">
        <title>The Global Catalogue of Microorganisms (GCM) 10K type strain sequencing project: providing services to taxonomists for standard genome sequencing and annotation.</title>
        <authorList>
            <consortium name="The Broad Institute Genomics Platform"/>
            <consortium name="The Broad Institute Genome Sequencing Center for Infectious Disease"/>
            <person name="Wu L."/>
            <person name="Ma J."/>
        </authorList>
    </citation>
    <scope>NUCLEOTIDE SEQUENCE [LARGE SCALE GENOMIC DNA]</scope>
    <source>
        <strain evidence="3">JCM 18459</strain>
    </source>
</reference>
<gene>
    <name evidence="2" type="ORF">GCM10023340_39580</name>
</gene>
<comment type="caution">
    <text evidence="2">The sequence shown here is derived from an EMBL/GenBank/DDBJ whole genome shotgun (WGS) entry which is preliminary data.</text>
</comment>
<dbReference type="PANTHER" id="PTHR38589">
    <property type="entry name" value="BLR0621 PROTEIN"/>
    <property type="match status" value="1"/>
</dbReference>
<evidence type="ECO:0000256" key="1">
    <source>
        <dbReference type="SAM" id="SignalP"/>
    </source>
</evidence>
<keyword evidence="1" id="KW-0732">Signal</keyword>
<dbReference type="Proteomes" id="UP001500221">
    <property type="component" value="Unassembled WGS sequence"/>
</dbReference>
<organism evidence="2 3">
    <name type="scientific">Nocardioides marinquilinus</name>
    <dbReference type="NCBI Taxonomy" id="1210400"/>
    <lineage>
        <taxon>Bacteria</taxon>
        <taxon>Bacillati</taxon>
        <taxon>Actinomycetota</taxon>
        <taxon>Actinomycetes</taxon>
        <taxon>Propionibacteriales</taxon>
        <taxon>Nocardioidaceae</taxon>
        <taxon>Nocardioides</taxon>
    </lineage>
</organism>
<sequence>MKTLAATAGAAAALVLALVAPVAPAHAVNPHGGDGLRAASPRAVELGGVRVRLQPGTEQVVTLNRRRGHHATVTFWARDADGGWTARRTARDGRIGYGGVVPGDRRRQGTGTTPLGTHRLFSTFGTHGRATARRAGWDLPYRPIRRGDFWVQDNRSRFYNRYRNISRGGFRPHTSERLTDYGAQYEYVVVLDYNREQVRGRGAGIFLHVNGDGATAGCVSAPRRILAFAMRWLDPAKHPVVAVGR</sequence>
<protein>
    <recommendedName>
        <fullName evidence="4">YkuD domain-containing protein</fullName>
    </recommendedName>
</protein>
<evidence type="ECO:0000313" key="2">
    <source>
        <dbReference type="EMBL" id="GAA5155027.1"/>
    </source>
</evidence>
<dbReference type="PANTHER" id="PTHR38589:SF1">
    <property type="entry name" value="BLR0621 PROTEIN"/>
    <property type="match status" value="1"/>
</dbReference>
<feature type="signal peptide" evidence="1">
    <location>
        <begin position="1"/>
        <end position="27"/>
    </location>
</feature>
<name>A0ABP9Q1L8_9ACTN</name>
<proteinExistence type="predicted"/>
<accession>A0ABP9Q1L8</accession>